<keyword evidence="1" id="KW-0472">Membrane</keyword>
<protein>
    <submittedName>
        <fullName evidence="3">Putative 1-acyl-sn-glycerol-3-phosphate acyltransferase 5</fullName>
    </submittedName>
</protein>
<accession>A0A2T0FFQ0</accession>
<name>A0A2T0FFQ0_9ASCO</name>
<gene>
    <name evidence="3" type="ORF">B9G98_01399</name>
</gene>
<dbReference type="GO" id="GO:0012505">
    <property type="term" value="C:endomembrane system"/>
    <property type="evidence" value="ECO:0007669"/>
    <property type="project" value="TreeGrafter"/>
</dbReference>
<dbReference type="AlphaFoldDB" id="A0A2T0FFQ0"/>
<dbReference type="PANTHER" id="PTHR10983">
    <property type="entry name" value="1-ACYLGLYCEROL-3-PHOSPHATE ACYLTRANSFERASE-RELATED"/>
    <property type="match status" value="1"/>
</dbReference>
<dbReference type="RefSeq" id="XP_024663725.1">
    <property type="nucleotide sequence ID" value="XM_024807957.1"/>
</dbReference>
<dbReference type="EMBL" id="NDIQ01000001">
    <property type="protein sequence ID" value="PRT53779.1"/>
    <property type="molecule type" value="Genomic_DNA"/>
</dbReference>
<keyword evidence="3" id="KW-0012">Acyltransferase</keyword>
<comment type="caution">
    <text evidence="3">The sequence shown here is derived from an EMBL/GenBank/DDBJ whole genome shotgun (WGS) entry which is preliminary data.</text>
</comment>
<keyword evidence="3" id="KW-0808">Transferase</keyword>
<evidence type="ECO:0000256" key="1">
    <source>
        <dbReference type="SAM" id="Phobius"/>
    </source>
</evidence>
<proteinExistence type="predicted"/>
<sequence>MIPTSEAITAYGFAGSILALMLIFAFIIHPVTRVLPFSVQAAVRGWVSGLAQSGFKVLINKAFEVELIGDKIDPNESAIVILNHSSSLDYPLVTTLAAEHGVGNNYFFFSHRRLIKLPTLPVMWSVWRANGNWTAPSHMLSYVFRDVPHKAPRSGPKWVVLFPEVNEFNPASHREHQLICCAAGAPLLKHLLYPRYPAFVQAVEYFRHSEITTVYDLTVQYQAVSRPFRKEVPTWREFICSRKLWKVTIIVNKHAITDIGNKPKAMQKWLEKTWYRKDHILEKRERKAK</sequence>
<dbReference type="Proteomes" id="UP000238350">
    <property type="component" value="Unassembled WGS sequence"/>
</dbReference>
<evidence type="ECO:0000259" key="2">
    <source>
        <dbReference type="Pfam" id="PF01553"/>
    </source>
</evidence>
<keyword evidence="4" id="KW-1185">Reference proteome</keyword>
<dbReference type="InterPro" id="IPR002123">
    <property type="entry name" value="Plipid/glycerol_acylTrfase"/>
</dbReference>
<feature type="domain" description="Phospholipid/glycerol acyltransferase" evidence="2">
    <location>
        <begin position="69"/>
        <end position="173"/>
    </location>
</feature>
<dbReference type="STRING" id="45607.A0A2T0FFQ0"/>
<evidence type="ECO:0000313" key="3">
    <source>
        <dbReference type="EMBL" id="PRT53779.1"/>
    </source>
</evidence>
<keyword evidence="1" id="KW-0812">Transmembrane</keyword>
<dbReference type="SUPFAM" id="SSF69593">
    <property type="entry name" value="Glycerol-3-phosphate (1)-acyltransferase"/>
    <property type="match status" value="1"/>
</dbReference>
<dbReference type="GO" id="GO:0016746">
    <property type="term" value="F:acyltransferase activity"/>
    <property type="evidence" value="ECO:0007669"/>
    <property type="project" value="UniProtKB-KW"/>
</dbReference>
<keyword evidence="1" id="KW-1133">Transmembrane helix</keyword>
<dbReference type="OrthoDB" id="189226at2759"/>
<dbReference type="GO" id="GO:0006644">
    <property type="term" value="P:phospholipid metabolic process"/>
    <property type="evidence" value="ECO:0007669"/>
    <property type="project" value="UniProtKB-ARBA"/>
</dbReference>
<dbReference type="GeneID" id="36515148"/>
<dbReference type="Pfam" id="PF01553">
    <property type="entry name" value="Acyltransferase"/>
    <property type="match status" value="1"/>
</dbReference>
<reference evidence="3 4" key="1">
    <citation type="submission" date="2017-04" db="EMBL/GenBank/DDBJ databases">
        <title>Genome sequencing of [Candida] sorbophila.</title>
        <authorList>
            <person name="Ahn J.O."/>
        </authorList>
    </citation>
    <scope>NUCLEOTIDE SEQUENCE [LARGE SCALE GENOMIC DNA]</scope>
    <source>
        <strain evidence="3 4">DS02</strain>
    </source>
</reference>
<dbReference type="PANTHER" id="PTHR10983:SF16">
    <property type="entry name" value="LYSOCARDIOLIPIN ACYLTRANSFERASE 1"/>
    <property type="match status" value="1"/>
</dbReference>
<feature type="transmembrane region" description="Helical" evidence="1">
    <location>
        <begin position="7"/>
        <end position="28"/>
    </location>
</feature>
<evidence type="ECO:0000313" key="4">
    <source>
        <dbReference type="Proteomes" id="UP000238350"/>
    </source>
</evidence>
<organism evidence="3 4">
    <name type="scientific">Wickerhamiella sorbophila</name>
    <dbReference type="NCBI Taxonomy" id="45607"/>
    <lineage>
        <taxon>Eukaryota</taxon>
        <taxon>Fungi</taxon>
        <taxon>Dikarya</taxon>
        <taxon>Ascomycota</taxon>
        <taxon>Saccharomycotina</taxon>
        <taxon>Dipodascomycetes</taxon>
        <taxon>Dipodascales</taxon>
        <taxon>Trichomonascaceae</taxon>
        <taxon>Wickerhamiella</taxon>
    </lineage>
</organism>